<keyword evidence="2" id="KW-1185">Reference proteome</keyword>
<dbReference type="Proteomes" id="UP000827872">
    <property type="component" value="Linkage Group LG01"/>
</dbReference>
<dbReference type="EMBL" id="CM037614">
    <property type="protein sequence ID" value="KAH8016093.1"/>
    <property type="molecule type" value="Genomic_DNA"/>
</dbReference>
<proteinExistence type="predicted"/>
<protein>
    <submittedName>
        <fullName evidence="1">Uncharacterized protein</fullName>
    </submittedName>
</protein>
<gene>
    <name evidence="1" type="ORF">K3G42_011913</name>
</gene>
<sequence>MQVFTFELTSQYNLVAFSSRCQIVTTNACMYTGRDECVGECQGFLCHSRSLYSVLVFFCLIVSQQEYYKGLMHISLFIPAPCRSPGRFLSAELLFFIGYRPLVAHEPNTVR</sequence>
<evidence type="ECO:0000313" key="1">
    <source>
        <dbReference type="EMBL" id="KAH8016093.1"/>
    </source>
</evidence>
<accession>A0ACB8G8K7</accession>
<reference evidence="1" key="1">
    <citation type="submission" date="2021-08" db="EMBL/GenBank/DDBJ databases">
        <title>The first chromosome-level gecko genome reveals the dynamic sex chromosomes of Neotropical dwarf geckos (Sphaerodactylidae: Sphaerodactylus).</title>
        <authorList>
            <person name="Pinto B.J."/>
            <person name="Keating S.E."/>
            <person name="Gamble T."/>
        </authorList>
    </citation>
    <scope>NUCLEOTIDE SEQUENCE</scope>
    <source>
        <strain evidence="1">TG3544</strain>
    </source>
</reference>
<evidence type="ECO:0000313" key="2">
    <source>
        <dbReference type="Proteomes" id="UP000827872"/>
    </source>
</evidence>
<organism evidence="1 2">
    <name type="scientific">Sphaerodactylus townsendi</name>
    <dbReference type="NCBI Taxonomy" id="933632"/>
    <lineage>
        <taxon>Eukaryota</taxon>
        <taxon>Metazoa</taxon>
        <taxon>Chordata</taxon>
        <taxon>Craniata</taxon>
        <taxon>Vertebrata</taxon>
        <taxon>Euteleostomi</taxon>
        <taxon>Lepidosauria</taxon>
        <taxon>Squamata</taxon>
        <taxon>Bifurcata</taxon>
        <taxon>Gekkota</taxon>
        <taxon>Sphaerodactylidae</taxon>
        <taxon>Sphaerodactylus</taxon>
    </lineage>
</organism>
<name>A0ACB8G8K7_9SAUR</name>
<comment type="caution">
    <text evidence="1">The sequence shown here is derived from an EMBL/GenBank/DDBJ whole genome shotgun (WGS) entry which is preliminary data.</text>
</comment>